<reference evidence="2" key="1">
    <citation type="submission" date="2018-01" db="EMBL/GenBank/DDBJ databases">
        <title>An insight into the sialome of Amazonian anophelines.</title>
        <authorList>
            <person name="Ribeiro J.M."/>
            <person name="Scarpassa V."/>
            <person name="Calvo E."/>
        </authorList>
    </citation>
    <scope>NUCLEOTIDE SEQUENCE</scope>
    <source>
        <tissue evidence="2">Salivary glands</tissue>
    </source>
</reference>
<feature type="chain" id="PRO_5014675932" evidence="1">
    <location>
        <begin position="19"/>
        <end position="70"/>
    </location>
</feature>
<protein>
    <submittedName>
        <fullName evidence="2">Putative secreted peptide</fullName>
    </submittedName>
</protein>
<feature type="signal peptide" evidence="1">
    <location>
        <begin position="1"/>
        <end position="18"/>
    </location>
</feature>
<proteinExistence type="predicted"/>
<name>A0A2M3ZXQ6_9DIPT</name>
<evidence type="ECO:0000256" key="1">
    <source>
        <dbReference type="SAM" id="SignalP"/>
    </source>
</evidence>
<keyword evidence="1" id="KW-0732">Signal</keyword>
<dbReference type="AlphaFoldDB" id="A0A2M3ZXQ6"/>
<organism evidence="2">
    <name type="scientific">Anopheles braziliensis</name>
    <dbReference type="NCBI Taxonomy" id="58242"/>
    <lineage>
        <taxon>Eukaryota</taxon>
        <taxon>Metazoa</taxon>
        <taxon>Ecdysozoa</taxon>
        <taxon>Arthropoda</taxon>
        <taxon>Hexapoda</taxon>
        <taxon>Insecta</taxon>
        <taxon>Pterygota</taxon>
        <taxon>Neoptera</taxon>
        <taxon>Endopterygota</taxon>
        <taxon>Diptera</taxon>
        <taxon>Nematocera</taxon>
        <taxon>Culicoidea</taxon>
        <taxon>Culicidae</taxon>
        <taxon>Anophelinae</taxon>
        <taxon>Anopheles</taxon>
    </lineage>
</organism>
<accession>A0A2M3ZXQ6</accession>
<evidence type="ECO:0000313" key="2">
    <source>
        <dbReference type="EMBL" id="MBW33168.1"/>
    </source>
</evidence>
<sequence>MFITTAFLLSFISLGYLGGPRMTRITRCMKQTYRLWMKYYNRKWTSSWGLSGRNSNNNFDRRSLISVRFS</sequence>
<dbReference type="EMBL" id="GGFM01012417">
    <property type="protein sequence ID" value="MBW33168.1"/>
    <property type="molecule type" value="Transcribed_RNA"/>
</dbReference>